<dbReference type="Pfam" id="PF07120">
    <property type="entry name" value="DUF1376"/>
    <property type="match status" value="1"/>
</dbReference>
<reference evidence="2 3" key="1">
    <citation type="submission" date="2020-07" db="EMBL/GenBank/DDBJ databases">
        <title>Draft genome and description of Microvirga mediterraneensis Marseille-Q2068 sp. nov.</title>
        <authorList>
            <person name="Boxberger M."/>
        </authorList>
    </citation>
    <scope>NUCLEOTIDE SEQUENCE [LARGE SCALE GENOMIC DNA]</scope>
    <source>
        <strain evidence="2 3">Marseille-Q2068</strain>
    </source>
</reference>
<comment type="caution">
    <text evidence="2">The sequence shown here is derived from an EMBL/GenBank/DDBJ whole genome shotgun (WGS) entry which is preliminary data.</text>
</comment>
<organism evidence="2 3">
    <name type="scientific">Microvirga mediterraneensis</name>
    <dbReference type="NCBI Taxonomy" id="2754695"/>
    <lineage>
        <taxon>Bacteria</taxon>
        <taxon>Pseudomonadati</taxon>
        <taxon>Pseudomonadota</taxon>
        <taxon>Alphaproteobacteria</taxon>
        <taxon>Hyphomicrobiales</taxon>
        <taxon>Methylobacteriaceae</taxon>
        <taxon>Microvirga</taxon>
    </lineage>
</organism>
<feature type="compositionally biased region" description="Basic and acidic residues" evidence="1">
    <location>
        <begin position="88"/>
        <end position="97"/>
    </location>
</feature>
<keyword evidence="3" id="KW-1185">Reference proteome</keyword>
<accession>A0A838BMM0</accession>
<dbReference type="AlphaFoldDB" id="A0A838BMM0"/>
<sequence>MSTSKMPWFKCRPDPFLSALAEMDADCQHLYTVVILKIYARGGPIRADVKALATFCRRSVRTVQAALDRLVEMGRLTLSDGQISNPAAERELADRDSVSNSRSQNGKLGGEMSGISRKEKAQHNQQRPEANASDSGSKTKQERSDKDKEEEKKEESARTGAQMPQNMQARMLAELPPGVDWPIRISVKLQPIFECLEAGADFEKHVLPVIHEEAKNAHAAGRKLSSWENVVPQIMAAVEREKRPSPTKADTGFTDEMWDRALEGWKRTKYWPYGKWSLAPDMPGCKVPAHILAAHGCGRVAA</sequence>
<proteinExistence type="predicted"/>
<feature type="region of interest" description="Disordered" evidence="1">
    <location>
        <begin position="86"/>
        <end position="166"/>
    </location>
</feature>
<name>A0A838BMM0_9HYPH</name>
<evidence type="ECO:0000256" key="1">
    <source>
        <dbReference type="SAM" id="MobiDB-lite"/>
    </source>
</evidence>
<dbReference type="Proteomes" id="UP000572984">
    <property type="component" value="Unassembled WGS sequence"/>
</dbReference>
<dbReference type="EMBL" id="JACDXJ010000001">
    <property type="protein sequence ID" value="MBA1156914.1"/>
    <property type="molecule type" value="Genomic_DNA"/>
</dbReference>
<dbReference type="RefSeq" id="WP_181052435.1">
    <property type="nucleotide sequence ID" value="NZ_JACDXJ010000001.1"/>
</dbReference>
<gene>
    <name evidence="2" type="ORF">H0S73_12330</name>
</gene>
<feature type="compositionally biased region" description="Polar residues" evidence="1">
    <location>
        <begin position="123"/>
        <end position="136"/>
    </location>
</feature>
<evidence type="ECO:0000313" key="2">
    <source>
        <dbReference type="EMBL" id="MBA1156914.1"/>
    </source>
</evidence>
<evidence type="ECO:0000313" key="3">
    <source>
        <dbReference type="Proteomes" id="UP000572984"/>
    </source>
</evidence>
<dbReference type="InterPro" id="IPR010781">
    <property type="entry name" value="DUF1376"/>
</dbReference>
<feature type="compositionally biased region" description="Basic and acidic residues" evidence="1">
    <location>
        <begin position="137"/>
        <end position="157"/>
    </location>
</feature>
<protein>
    <submittedName>
        <fullName evidence="2">DUF1376 domain-containing protein</fullName>
    </submittedName>
</protein>